<keyword evidence="1" id="KW-0812">Transmembrane</keyword>
<accession>A0A8X6PJD7</accession>
<keyword evidence="3" id="KW-1185">Reference proteome</keyword>
<dbReference type="EMBL" id="BMAW01116680">
    <property type="protein sequence ID" value="GFT71616.1"/>
    <property type="molecule type" value="Genomic_DNA"/>
</dbReference>
<dbReference type="Proteomes" id="UP000887013">
    <property type="component" value="Unassembled WGS sequence"/>
</dbReference>
<gene>
    <name evidence="2" type="ORF">NPIL_182091</name>
</gene>
<evidence type="ECO:0000313" key="3">
    <source>
        <dbReference type="Proteomes" id="UP000887013"/>
    </source>
</evidence>
<proteinExistence type="predicted"/>
<protein>
    <recommendedName>
        <fullName evidence="4">Transmembrane protein</fullName>
    </recommendedName>
</protein>
<dbReference type="AlphaFoldDB" id="A0A8X6PJD7"/>
<keyword evidence="1" id="KW-0472">Membrane</keyword>
<evidence type="ECO:0000256" key="1">
    <source>
        <dbReference type="SAM" id="Phobius"/>
    </source>
</evidence>
<keyword evidence="1" id="KW-1133">Transmembrane helix</keyword>
<reference evidence="2" key="1">
    <citation type="submission" date="2020-08" db="EMBL/GenBank/DDBJ databases">
        <title>Multicomponent nature underlies the extraordinary mechanical properties of spider dragline silk.</title>
        <authorList>
            <person name="Kono N."/>
            <person name="Nakamura H."/>
            <person name="Mori M."/>
            <person name="Yoshida Y."/>
            <person name="Ohtoshi R."/>
            <person name="Malay A.D."/>
            <person name="Moran D.A.P."/>
            <person name="Tomita M."/>
            <person name="Numata K."/>
            <person name="Arakawa K."/>
        </authorList>
    </citation>
    <scope>NUCLEOTIDE SEQUENCE</scope>
</reference>
<sequence>MPVRCYLFTGVRAARLPVACGFAALQRCFAASGGAAARYAGFGVLPLLFCIAFGAAYQRRAYVREHGSGVTFAAAFLPAAFWQGATCTKEGYTAWQWYGRSVSTAVSCVLAGSGGLTLRKVLLYSKCQFS</sequence>
<evidence type="ECO:0008006" key="4">
    <source>
        <dbReference type="Google" id="ProtNLM"/>
    </source>
</evidence>
<evidence type="ECO:0000313" key="2">
    <source>
        <dbReference type="EMBL" id="GFT71616.1"/>
    </source>
</evidence>
<feature type="transmembrane region" description="Helical" evidence="1">
    <location>
        <begin position="40"/>
        <end position="57"/>
    </location>
</feature>
<feature type="transmembrane region" description="Helical" evidence="1">
    <location>
        <begin position="97"/>
        <end position="118"/>
    </location>
</feature>
<comment type="caution">
    <text evidence="2">The sequence shown here is derived from an EMBL/GenBank/DDBJ whole genome shotgun (WGS) entry which is preliminary data.</text>
</comment>
<organism evidence="2 3">
    <name type="scientific">Nephila pilipes</name>
    <name type="common">Giant wood spider</name>
    <name type="synonym">Nephila maculata</name>
    <dbReference type="NCBI Taxonomy" id="299642"/>
    <lineage>
        <taxon>Eukaryota</taxon>
        <taxon>Metazoa</taxon>
        <taxon>Ecdysozoa</taxon>
        <taxon>Arthropoda</taxon>
        <taxon>Chelicerata</taxon>
        <taxon>Arachnida</taxon>
        <taxon>Araneae</taxon>
        <taxon>Araneomorphae</taxon>
        <taxon>Entelegynae</taxon>
        <taxon>Araneoidea</taxon>
        <taxon>Nephilidae</taxon>
        <taxon>Nephila</taxon>
    </lineage>
</organism>
<name>A0A8X6PJD7_NEPPI</name>
<feature type="transmembrane region" description="Helical" evidence="1">
    <location>
        <begin position="69"/>
        <end position="85"/>
    </location>
</feature>